<dbReference type="Proteomes" id="UP000199512">
    <property type="component" value="Unassembled WGS sequence"/>
</dbReference>
<dbReference type="STRING" id="215200.SAMN05216454_10852"/>
<sequence>MIKKSLIALITVAIIVLAGAMFLDKAFIPTSEENRNITNTDTYSDLNIENDKRDAIVRTFSRQQFEKFVKNDRMKIIEKTSGQTDGDIPNIDFSKSPRVSVTFYDKDKNIISVKNPKLDIYDTQFTLSNTGREFKISGGIHLEQDGDSYIIPLNSIESASKNNYGTLTLGITYGYNNNSYVSYTAVTYSK</sequence>
<proteinExistence type="predicted"/>
<dbReference type="RefSeq" id="WP_091975662.1">
    <property type="nucleotide sequence ID" value="NZ_FODF01000008.1"/>
</dbReference>
<dbReference type="OrthoDB" id="1701396at2"/>
<dbReference type="AlphaFoldDB" id="A0A1H8ILS8"/>
<gene>
    <name evidence="1" type="ORF">SAMN05216454_10852</name>
</gene>
<evidence type="ECO:0000313" key="2">
    <source>
        <dbReference type="Proteomes" id="UP000199512"/>
    </source>
</evidence>
<organism evidence="1 2">
    <name type="scientific">Peptostreptococcus russellii</name>
    <dbReference type="NCBI Taxonomy" id="215200"/>
    <lineage>
        <taxon>Bacteria</taxon>
        <taxon>Bacillati</taxon>
        <taxon>Bacillota</taxon>
        <taxon>Clostridia</taxon>
        <taxon>Peptostreptococcales</taxon>
        <taxon>Peptostreptococcaceae</taxon>
        <taxon>Peptostreptococcus</taxon>
    </lineage>
</organism>
<name>A0A1H8ILS8_9FIRM</name>
<accession>A0A1H8ILS8</accession>
<reference evidence="1 2" key="1">
    <citation type="submission" date="2016-10" db="EMBL/GenBank/DDBJ databases">
        <authorList>
            <person name="de Groot N.N."/>
        </authorList>
    </citation>
    <scope>NUCLEOTIDE SEQUENCE [LARGE SCALE GENOMIC DNA]</scope>
    <source>
        <strain evidence="1 2">Calf135</strain>
    </source>
</reference>
<evidence type="ECO:0000313" key="1">
    <source>
        <dbReference type="EMBL" id="SEN68897.1"/>
    </source>
</evidence>
<dbReference type="EMBL" id="FODF01000008">
    <property type="protein sequence ID" value="SEN68897.1"/>
    <property type="molecule type" value="Genomic_DNA"/>
</dbReference>
<keyword evidence="2" id="KW-1185">Reference proteome</keyword>
<protein>
    <submittedName>
        <fullName evidence="1">Uncharacterized protein</fullName>
    </submittedName>
</protein>